<dbReference type="RefSeq" id="WP_166426712.1">
    <property type="nucleotide sequence ID" value="NZ_RZNC01000001.1"/>
</dbReference>
<sequence length="95" mass="10610">MTPGTEGSRGPLRRDRRAARDDGRSRRGLRAVPLLLASVAFEIVGEIVFAALIALVSFLVYGEVRWLFVAAVWLAVNAVLLLLALIVWLRGRRRR</sequence>
<dbReference type="AlphaFoldDB" id="A0A3S4AW16"/>
<name>A0A3S4AW16_9MICO</name>
<reference evidence="3 4" key="1">
    <citation type="submission" date="2018-12" db="EMBL/GenBank/DDBJ databases">
        <authorList>
            <person name="Li F."/>
        </authorList>
    </citation>
    <scope>NUCLEOTIDE SEQUENCE [LARGE SCALE GENOMIC DNA]</scope>
    <source>
        <strain evidence="3 4">8H24J-4-2</strain>
    </source>
</reference>
<feature type="region of interest" description="Disordered" evidence="1">
    <location>
        <begin position="1"/>
        <end position="25"/>
    </location>
</feature>
<proteinExistence type="predicted"/>
<feature type="transmembrane region" description="Helical" evidence="2">
    <location>
        <begin position="34"/>
        <end position="60"/>
    </location>
</feature>
<accession>A0A3S4AW16</accession>
<dbReference type="EMBL" id="RZNC01000001">
    <property type="protein sequence ID" value="RWZ68602.1"/>
    <property type="molecule type" value="Genomic_DNA"/>
</dbReference>
<keyword evidence="4" id="KW-1185">Reference proteome</keyword>
<feature type="transmembrane region" description="Helical" evidence="2">
    <location>
        <begin position="66"/>
        <end position="89"/>
    </location>
</feature>
<organism evidence="3 4">
    <name type="scientific">Labedella populi</name>
    <dbReference type="NCBI Taxonomy" id="2498850"/>
    <lineage>
        <taxon>Bacteria</taxon>
        <taxon>Bacillati</taxon>
        <taxon>Actinomycetota</taxon>
        <taxon>Actinomycetes</taxon>
        <taxon>Micrococcales</taxon>
        <taxon>Microbacteriaceae</taxon>
        <taxon>Labedella</taxon>
    </lineage>
</organism>
<protein>
    <submittedName>
        <fullName evidence="3">Uncharacterized protein</fullName>
    </submittedName>
</protein>
<keyword evidence="2" id="KW-0472">Membrane</keyword>
<evidence type="ECO:0000256" key="1">
    <source>
        <dbReference type="SAM" id="MobiDB-lite"/>
    </source>
</evidence>
<gene>
    <name evidence="3" type="ORF">ELQ92_05215</name>
</gene>
<dbReference type="Proteomes" id="UP000288603">
    <property type="component" value="Unassembled WGS sequence"/>
</dbReference>
<evidence type="ECO:0000256" key="2">
    <source>
        <dbReference type="SAM" id="Phobius"/>
    </source>
</evidence>
<keyword evidence="2" id="KW-1133">Transmembrane helix</keyword>
<comment type="caution">
    <text evidence="3">The sequence shown here is derived from an EMBL/GenBank/DDBJ whole genome shotgun (WGS) entry which is preliminary data.</text>
</comment>
<evidence type="ECO:0000313" key="4">
    <source>
        <dbReference type="Proteomes" id="UP000288603"/>
    </source>
</evidence>
<keyword evidence="2" id="KW-0812">Transmembrane</keyword>
<evidence type="ECO:0000313" key="3">
    <source>
        <dbReference type="EMBL" id="RWZ68602.1"/>
    </source>
</evidence>